<comment type="subcellular location">
    <subcellularLocation>
        <location evidence="1">Cell outer membrane</location>
        <topology evidence="1">Multi-pass membrane protein</topology>
    </subcellularLocation>
</comment>
<dbReference type="InterPro" id="IPR028974">
    <property type="entry name" value="TSP_type-3_rpt"/>
</dbReference>
<keyword evidence="4" id="KW-0812">Transmembrane</keyword>
<evidence type="ECO:0000256" key="5">
    <source>
        <dbReference type="ARBA" id="ARBA00022729"/>
    </source>
</evidence>
<evidence type="ECO:0000313" key="13">
    <source>
        <dbReference type="EMBL" id="EIT68116.1"/>
    </source>
</evidence>
<dbReference type="InterPro" id="IPR050330">
    <property type="entry name" value="Bact_OuterMem_StrucFunc"/>
</dbReference>
<keyword evidence="7" id="KW-0626">Porin</keyword>
<evidence type="ECO:0000256" key="10">
    <source>
        <dbReference type="PROSITE-ProRule" id="PRU00473"/>
    </source>
</evidence>
<gene>
    <name evidence="13" type="ORF">WQQ_45510</name>
</gene>
<evidence type="ECO:0000256" key="3">
    <source>
        <dbReference type="ARBA" id="ARBA00022452"/>
    </source>
</evidence>
<dbReference type="GO" id="GO:0006811">
    <property type="term" value="P:monoatomic ion transport"/>
    <property type="evidence" value="ECO:0007669"/>
    <property type="project" value="UniProtKB-KW"/>
</dbReference>
<dbReference type="SUPFAM" id="SSF103647">
    <property type="entry name" value="TSP type-3 repeat"/>
    <property type="match status" value="1"/>
</dbReference>
<keyword evidence="6" id="KW-0406">Ion transport</keyword>
<keyword evidence="5 11" id="KW-0732">Signal</keyword>
<dbReference type="InterPro" id="IPR036737">
    <property type="entry name" value="OmpA-like_sf"/>
</dbReference>
<keyword evidence="14" id="KW-1185">Reference proteome</keyword>
<accession>I8HXJ6</accession>
<dbReference type="PRINTS" id="PR01021">
    <property type="entry name" value="OMPADOMAIN"/>
</dbReference>
<evidence type="ECO:0000256" key="8">
    <source>
        <dbReference type="ARBA" id="ARBA00023136"/>
    </source>
</evidence>
<dbReference type="Proteomes" id="UP000003704">
    <property type="component" value="Unassembled WGS sequence"/>
</dbReference>
<feature type="chain" id="PRO_5003713409" description="OmpA-like domain-containing protein" evidence="11">
    <location>
        <begin position="23"/>
        <end position="412"/>
    </location>
</feature>
<dbReference type="InterPro" id="IPR006664">
    <property type="entry name" value="OMP_bac"/>
</dbReference>
<dbReference type="EMBL" id="AKGD01000004">
    <property type="protein sequence ID" value="EIT68116.1"/>
    <property type="molecule type" value="Genomic_DNA"/>
</dbReference>
<keyword evidence="3" id="KW-1134">Transmembrane beta strand</keyword>
<dbReference type="GO" id="GO:0009279">
    <property type="term" value="C:cell outer membrane"/>
    <property type="evidence" value="ECO:0007669"/>
    <property type="project" value="UniProtKB-SubCell"/>
</dbReference>
<dbReference type="PROSITE" id="PS51123">
    <property type="entry name" value="OMPA_2"/>
    <property type="match status" value="1"/>
</dbReference>
<dbReference type="GO" id="GO:0005509">
    <property type="term" value="F:calcium ion binding"/>
    <property type="evidence" value="ECO:0007669"/>
    <property type="project" value="InterPro"/>
</dbReference>
<keyword evidence="9" id="KW-0998">Cell outer membrane</keyword>
<evidence type="ECO:0000256" key="7">
    <source>
        <dbReference type="ARBA" id="ARBA00023114"/>
    </source>
</evidence>
<dbReference type="GO" id="GO:0007155">
    <property type="term" value="P:cell adhesion"/>
    <property type="evidence" value="ECO:0007669"/>
    <property type="project" value="InterPro"/>
</dbReference>
<dbReference type="AlphaFoldDB" id="I8HXJ6"/>
<protein>
    <recommendedName>
        <fullName evidence="12">OmpA-like domain-containing protein</fullName>
    </recommendedName>
</protein>
<organism evidence="13 14">
    <name type="scientific">Hydrocarboniphaga effusa AP103</name>
    <dbReference type="NCBI Taxonomy" id="1172194"/>
    <lineage>
        <taxon>Bacteria</taxon>
        <taxon>Pseudomonadati</taxon>
        <taxon>Pseudomonadota</taxon>
        <taxon>Gammaproteobacteria</taxon>
        <taxon>Nevskiales</taxon>
        <taxon>Nevskiaceae</taxon>
        <taxon>Hydrocarboniphaga</taxon>
    </lineage>
</organism>
<feature type="domain" description="OmpA-like" evidence="12">
    <location>
        <begin position="292"/>
        <end position="407"/>
    </location>
</feature>
<dbReference type="InterPro" id="IPR003367">
    <property type="entry name" value="Thrombospondin_3-like_rpt"/>
</dbReference>
<keyword evidence="8 10" id="KW-0472">Membrane</keyword>
<name>I8HXJ6_9GAMM</name>
<dbReference type="SUPFAM" id="SSF103088">
    <property type="entry name" value="OmpA-like"/>
    <property type="match status" value="1"/>
</dbReference>
<dbReference type="GO" id="GO:0015288">
    <property type="term" value="F:porin activity"/>
    <property type="evidence" value="ECO:0007669"/>
    <property type="project" value="UniProtKB-KW"/>
</dbReference>
<evidence type="ECO:0000256" key="2">
    <source>
        <dbReference type="ARBA" id="ARBA00022448"/>
    </source>
</evidence>
<dbReference type="SUPFAM" id="SSF56925">
    <property type="entry name" value="OMPA-like"/>
    <property type="match status" value="1"/>
</dbReference>
<evidence type="ECO:0000256" key="1">
    <source>
        <dbReference type="ARBA" id="ARBA00004571"/>
    </source>
</evidence>
<dbReference type="Pfam" id="PF00691">
    <property type="entry name" value="OmpA"/>
    <property type="match status" value="1"/>
</dbReference>
<comment type="caution">
    <text evidence="13">The sequence shown here is derived from an EMBL/GenBank/DDBJ whole genome shotgun (WGS) entry which is preliminary data.</text>
</comment>
<keyword evidence="2" id="KW-0813">Transport</keyword>
<evidence type="ECO:0000256" key="11">
    <source>
        <dbReference type="SAM" id="SignalP"/>
    </source>
</evidence>
<evidence type="ECO:0000256" key="6">
    <source>
        <dbReference type="ARBA" id="ARBA00023065"/>
    </source>
</evidence>
<feature type="signal peptide" evidence="11">
    <location>
        <begin position="1"/>
        <end position="22"/>
    </location>
</feature>
<evidence type="ECO:0000259" key="12">
    <source>
        <dbReference type="PROSITE" id="PS51123"/>
    </source>
</evidence>
<dbReference type="PANTHER" id="PTHR30329:SF21">
    <property type="entry name" value="LIPOPROTEIN YIAD-RELATED"/>
    <property type="match status" value="1"/>
</dbReference>
<evidence type="ECO:0000313" key="14">
    <source>
        <dbReference type="Proteomes" id="UP000003704"/>
    </source>
</evidence>
<dbReference type="InterPro" id="IPR011250">
    <property type="entry name" value="OMP/PagP_B-barrel"/>
</dbReference>
<dbReference type="InterPro" id="IPR006665">
    <property type="entry name" value="OmpA-like"/>
</dbReference>
<dbReference type="RefSeq" id="WP_007187486.1">
    <property type="nucleotide sequence ID" value="NZ_AKGD01000004.1"/>
</dbReference>
<proteinExistence type="predicted"/>
<reference evidence="13 14" key="1">
    <citation type="journal article" date="2012" name="J. Bacteriol.">
        <title>Genome Sequence of n-Alkane-Degrading Hydrocarboniphaga effusa Strain AP103T (ATCC BAA-332T).</title>
        <authorList>
            <person name="Chang H.K."/>
            <person name="Zylstra G.J."/>
            <person name="Chae J.C."/>
        </authorList>
    </citation>
    <scope>NUCLEOTIDE SEQUENCE [LARGE SCALE GENOMIC DNA]</scope>
    <source>
        <strain evidence="13 14">AP103</strain>
    </source>
</reference>
<evidence type="ECO:0000256" key="4">
    <source>
        <dbReference type="ARBA" id="ARBA00022692"/>
    </source>
</evidence>
<dbReference type="PANTHER" id="PTHR30329">
    <property type="entry name" value="STATOR ELEMENT OF FLAGELLAR MOTOR COMPLEX"/>
    <property type="match status" value="1"/>
</dbReference>
<dbReference type="GO" id="GO:0046930">
    <property type="term" value="C:pore complex"/>
    <property type="evidence" value="ECO:0007669"/>
    <property type="project" value="UniProtKB-KW"/>
</dbReference>
<dbReference type="Gene3D" id="3.30.1330.60">
    <property type="entry name" value="OmpA-like domain"/>
    <property type="match status" value="1"/>
</dbReference>
<dbReference type="STRING" id="1172194.WQQ_45510"/>
<evidence type="ECO:0000256" key="9">
    <source>
        <dbReference type="ARBA" id="ARBA00023237"/>
    </source>
</evidence>
<sequence length="412" mass="43619">MKRWVAGAAMALAGWMSSSASAQDDLPYVVGGGALYEFPDSDRDSDDGFGGQLSFQIPLASQTNGGIEFDVYGLQRDRKAGGSDKQVGLFASYVHHFGLFGWEQSEGLESYLPSFIPYVLGGVGLVYDDVLNDDHYAPALTTGAGIGFPLSRSGLSLRTEVRLIGSFPDDAVADKSFLLDTQLRVGLWYPLGRGAAVEEPQTAAPLEADCGLAVVDPVTGRKDCSVDSDRDGVPDTLDLCPGTPEGTPVDANGCPAAPAEVVDTDGDGVADDSDACPTTPAGATVDEKGCVVGGKVVLDNVRFAKSSAELTPEAKTLLDQAAVGLNGQRDLVVEVAGHTDGTGRSDYNLMLSLLRAENVRKYLVDKGVSRYRLFVEGYGVTRPVASNDTEEGRAKNRRVDLDELDVKVIEKQ</sequence>
<dbReference type="Pfam" id="PF02412">
    <property type="entry name" value="TSP_3"/>
    <property type="match status" value="2"/>
</dbReference>
<dbReference type="CDD" id="cd07185">
    <property type="entry name" value="OmpA_C-like"/>
    <property type="match status" value="1"/>
</dbReference>